<dbReference type="RefSeq" id="WP_347604847.1">
    <property type="nucleotide sequence ID" value="NZ_JBDPZC010000001.1"/>
</dbReference>
<dbReference type="Proteomes" id="UP001462640">
    <property type="component" value="Unassembled WGS sequence"/>
</dbReference>
<protein>
    <recommendedName>
        <fullName evidence="3">Tyr recombinase domain-containing protein</fullName>
    </recommendedName>
</protein>
<name>A0ABV0G8C8_9BURK</name>
<sequence length="761" mass="84610">MAKSKQSNPEQFHLDIDAESSGPAVTKVGHRIRVLKHFARTDEKQYLEIDAADFWLPKAPFTEGPVRLSTRPDLVDAAFVAVRAYAARQEPSKSTHLNVAKGFRAIAKAFEYSWLHGYYSIKDWSPSFTDALPEILGKGGWALALDVSKRVEQLLEGGESERASTYVYRIRAGNIGFALSQKLQADIGSNIMQAELRPARDVLAKTLGLTLDNGQPLVHRTFKSSAANGMVDSLLRQELSWINLLSEVPASPPLSYTPFSSPVQLSKQFGRASGRTPNMTPAHVADILAEGLRWSEDGGDHVVRVLGHVVEALEFEVRAGRPATRTAALSALRASPGLSQLNGFVGREIADLRPHTHANKDETLEGAVENLVSGCFCLIALLNARRKDEVQHRKLGLMVDSTEVVDEALELHLCWFYIQKTHKAYVPFYIGRATVRAIRRLEELEQLTARLAAALNPSQKEVNRAERALFRMPNLWFTEKRGQANSYFAFGAGGASKRFLHRALGKTSAPERVIAHMFRRAYGLLFIYRFEGPLLALTQKYGHLDPTETMTYVVDPAQGGAGPAVRTYGRLSEEQIKAIAQEQHEVEQEILLVSNERLAEMVRDVIEGKTVGAGSFPVLIRRLHQRLASKSEYRLLSKDRKAAAVSDAFISKGHRFRPAWHGNCCAPRDSSVKKAACNPQGGSGIRQENAGPDTCAACHYHYLVEDHVRSIERYCDGLRRKLESARCGVIEQARLKSNIQNTEHVIFLHRKRLGGRGSEIY</sequence>
<accession>A0ABV0G8C8</accession>
<evidence type="ECO:0000313" key="1">
    <source>
        <dbReference type="EMBL" id="MEO3711312.1"/>
    </source>
</evidence>
<comment type="caution">
    <text evidence="1">The sequence shown here is derived from an EMBL/GenBank/DDBJ whole genome shotgun (WGS) entry which is preliminary data.</text>
</comment>
<organism evidence="1 2">
    <name type="scientific">Roseateles flavus</name>
    <dbReference type="NCBI Taxonomy" id="3149041"/>
    <lineage>
        <taxon>Bacteria</taxon>
        <taxon>Pseudomonadati</taxon>
        <taxon>Pseudomonadota</taxon>
        <taxon>Betaproteobacteria</taxon>
        <taxon>Burkholderiales</taxon>
        <taxon>Sphaerotilaceae</taxon>
        <taxon>Roseateles</taxon>
    </lineage>
</organism>
<keyword evidence="2" id="KW-1185">Reference proteome</keyword>
<gene>
    <name evidence="1" type="ORF">ABDJ40_00875</name>
</gene>
<proteinExistence type="predicted"/>
<evidence type="ECO:0008006" key="3">
    <source>
        <dbReference type="Google" id="ProtNLM"/>
    </source>
</evidence>
<reference evidence="1 2" key="1">
    <citation type="submission" date="2024-05" db="EMBL/GenBank/DDBJ databases">
        <title>Roseateles sp. 2.12 16S ribosomal RNA gene Genome sequencing and assembly.</title>
        <authorList>
            <person name="Woo H."/>
        </authorList>
    </citation>
    <scope>NUCLEOTIDE SEQUENCE [LARGE SCALE GENOMIC DNA]</scope>
    <source>
        <strain evidence="1 2">2.12</strain>
    </source>
</reference>
<evidence type="ECO:0000313" key="2">
    <source>
        <dbReference type="Proteomes" id="UP001462640"/>
    </source>
</evidence>
<dbReference type="EMBL" id="JBDPZC010000001">
    <property type="protein sequence ID" value="MEO3711312.1"/>
    <property type="molecule type" value="Genomic_DNA"/>
</dbReference>